<dbReference type="InterPro" id="IPR045851">
    <property type="entry name" value="AMP-bd_C_sf"/>
</dbReference>
<comment type="caution">
    <text evidence="3">The sequence shown here is derived from an EMBL/GenBank/DDBJ whole genome shotgun (WGS) entry which is preliminary data.</text>
</comment>
<accession>A0A316ERB2</accession>
<dbReference type="Gene3D" id="3.40.50.12780">
    <property type="entry name" value="N-terminal domain of ligase-like"/>
    <property type="match status" value="1"/>
</dbReference>
<organism evidence="3 4">
    <name type="scientific">Cupriavidus plantarum</name>
    <dbReference type="NCBI Taxonomy" id="942865"/>
    <lineage>
        <taxon>Bacteria</taxon>
        <taxon>Pseudomonadati</taxon>
        <taxon>Pseudomonadota</taxon>
        <taxon>Betaproteobacteria</taxon>
        <taxon>Burkholderiales</taxon>
        <taxon>Burkholderiaceae</taxon>
        <taxon>Cupriavidus</taxon>
    </lineage>
</organism>
<dbReference type="AlphaFoldDB" id="A0A316ERB2"/>
<protein>
    <submittedName>
        <fullName evidence="3">Acyl-CoA synthetase (AMP-forming)/AMP-acid ligase II</fullName>
    </submittedName>
</protein>
<name>A0A316ERB2_9BURK</name>
<evidence type="ECO:0000313" key="4">
    <source>
        <dbReference type="Proteomes" id="UP000245754"/>
    </source>
</evidence>
<dbReference type="InterPro" id="IPR042099">
    <property type="entry name" value="ANL_N_sf"/>
</dbReference>
<evidence type="ECO:0000259" key="1">
    <source>
        <dbReference type="Pfam" id="PF00501"/>
    </source>
</evidence>
<dbReference type="InterPro" id="IPR000873">
    <property type="entry name" value="AMP-dep_synth/lig_dom"/>
</dbReference>
<dbReference type="PANTHER" id="PTHR43767:SF1">
    <property type="entry name" value="NONRIBOSOMAL PEPTIDE SYNTHASE PES1 (EUROFUNG)-RELATED"/>
    <property type="match status" value="1"/>
</dbReference>
<dbReference type="PANTHER" id="PTHR43767">
    <property type="entry name" value="LONG-CHAIN-FATTY-ACID--COA LIGASE"/>
    <property type="match status" value="1"/>
</dbReference>
<dbReference type="EMBL" id="QGGT01000002">
    <property type="protein sequence ID" value="PWK35027.1"/>
    <property type="molecule type" value="Genomic_DNA"/>
</dbReference>
<dbReference type="Pfam" id="PF13193">
    <property type="entry name" value="AMP-binding_C"/>
    <property type="match status" value="1"/>
</dbReference>
<dbReference type="InterPro" id="IPR020845">
    <property type="entry name" value="AMP-binding_CS"/>
</dbReference>
<dbReference type="PROSITE" id="PS00455">
    <property type="entry name" value="AMP_BINDING"/>
    <property type="match status" value="1"/>
</dbReference>
<keyword evidence="3" id="KW-0436">Ligase</keyword>
<gene>
    <name evidence="3" type="ORF">C7419_102302</name>
</gene>
<dbReference type="InterPro" id="IPR025110">
    <property type="entry name" value="AMP-bd_C"/>
</dbReference>
<dbReference type="Pfam" id="PF00501">
    <property type="entry name" value="AMP-binding"/>
    <property type="match status" value="1"/>
</dbReference>
<evidence type="ECO:0000313" key="3">
    <source>
        <dbReference type="EMBL" id="PWK35027.1"/>
    </source>
</evidence>
<keyword evidence="4" id="KW-1185">Reference proteome</keyword>
<feature type="domain" description="AMP-dependent synthetase/ligase" evidence="1">
    <location>
        <begin position="66"/>
        <end position="415"/>
    </location>
</feature>
<feature type="domain" description="AMP-binding enzyme C-terminal" evidence="2">
    <location>
        <begin position="466"/>
        <end position="540"/>
    </location>
</feature>
<proteinExistence type="predicted"/>
<evidence type="ECO:0000259" key="2">
    <source>
        <dbReference type="Pfam" id="PF13193"/>
    </source>
</evidence>
<dbReference type="SUPFAM" id="SSF56801">
    <property type="entry name" value="Acetyl-CoA synthetase-like"/>
    <property type="match status" value="1"/>
</dbReference>
<sequence>MQLTASAIDGTIPPNDAGRTHAWHSNMETCMRSHASPSAVPAPGAAQPSVPPFRPPFRRLHEAFAPWAASDPDRIAIMDAHRALRYRELDAAVQQTARTLAGLGVQGGDRVVVVTENSVGCAVILLALSQLDAWSVPVNARLSPREVGNIVEHADARLTLYLDSDFAEAREHGLARNAQWAEWPHVGRLLIGPLNAGAAREPVADDAAEQVAALIYTTGTTGASKAVMLTHANLMFIGYSNRMQARVQPGDRIYGVLPISHVYGLSVLLVGPMSNGATVYYEPRFRPDQLARMLRDESLTVLHGVPAMYAKTIEWSRANGQSLRTPSLRIAQCGGAPLTATLKAAFEETFGIPLQNGYGMTETSPTVCQTRVESPRSDCSVGPAVPHVELRLGNVQADGSGELLVRGPNVMKGYYRRPDLTAAAIDADGWLHTGDLARIDADGAVSIVGRAKEIIIHSGFNVYPEEVEQSLNAYPAVLQSAVVGRAVEGNEEVIAFLEVRAGMTLDEAELRAFLRERLSPYKMPAEYRVMQQLPAAPSGKILKAELRKLLGDTTARTPA</sequence>
<dbReference type="Proteomes" id="UP000245754">
    <property type="component" value="Unassembled WGS sequence"/>
</dbReference>
<dbReference type="InterPro" id="IPR050237">
    <property type="entry name" value="ATP-dep_AMP-bd_enzyme"/>
</dbReference>
<dbReference type="Gene3D" id="3.30.300.30">
    <property type="match status" value="1"/>
</dbReference>
<dbReference type="GO" id="GO:0016878">
    <property type="term" value="F:acid-thiol ligase activity"/>
    <property type="evidence" value="ECO:0007669"/>
    <property type="project" value="UniProtKB-ARBA"/>
</dbReference>
<reference evidence="3 4" key="1">
    <citation type="submission" date="2018-05" db="EMBL/GenBank/DDBJ databases">
        <title>Genomic Encyclopedia of Type Strains, Phase IV (KMG-V): Genome sequencing to study the core and pangenomes of soil and plant-associated prokaryotes.</title>
        <authorList>
            <person name="Whitman W."/>
        </authorList>
    </citation>
    <scope>NUCLEOTIDE SEQUENCE [LARGE SCALE GENOMIC DNA]</scope>
    <source>
        <strain evidence="3 4">SLV-132</strain>
    </source>
</reference>